<dbReference type="SUPFAM" id="SSF58022">
    <property type="entry name" value="XRCC4, C-terminal oligomerization domain"/>
    <property type="match status" value="1"/>
</dbReference>
<dbReference type="PANTHER" id="PTHR42067">
    <property type="entry name" value="YALI0C15378P"/>
    <property type="match status" value="1"/>
</dbReference>
<evidence type="ECO:0000313" key="3">
    <source>
        <dbReference type="EMBL" id="KAK3169950.1"/>
    </source>
</evidence>
<feature type="compositionally biased region" description="Acidic residues" evidence="2">
    <location>
        <begin position="360"/>
        <end position="372"/>
    </location>
</feature>
<dbReference type="Gene3D" id="1.20.5.370">
    <property type="match status" value="1"/>
</dbReference>
<organism evidence="3 4">
    <name type="scientific">Lepraria neglecta</name>
    <dbReference type="NCBI Taxonomy" id="209136"/>
    <lineage>
        <taxon>Eukaryota</taxon>
        <taxon>Fungi</taxon>
        <taxon>Dikarya</taxon>
        <taxon>Ascomycota</taxon>
        <taxon>Pezizomycotina</taxon>
        <taxon>Lecanoromycetes</taxon>
        <taxon>OSLEUM clade</taxon>
        <taxon>Lecanoromycetidae</taxon>
        <taxon>Lecanorales</taxon>
        <taxon>Lecanorineae</taxon>
        <taxon>Stereocaulaceae</taxon>
        <taxon>Lepraria</taxon>
    </lineage>
</organism>
<evidence type="ECO:0000256" key="2">
    <source>
        <dbReference type="SAM" id="MobiDB-lite"/>
    </source>
</evidence>
<protein>
    <submittedName>
        <fullName evidence="3">Uncharacterized protein</fullName>
    </submittedName>
</protein>
<sequence length="372" mass="41954">METEHILRVPRSDNEGDYVLINVTSKGKNLLDLKLLATEGEAPYIAEIKQSRISKLRNKRNKLSDADWETSLKSALCQRRPQHPESKAENLEKLETIATIAGDSLVLTFRHNISGITQKLGEIIFKKDENQEIDITSWASTAVQRSNELQTEVQDLAVKYDEQSKTIEKLNQQLEDLIQAKKTHEDALLQKFRELLNTKKLKIRDQQRLLAGAKVDPKQAAKVQSARETSKGHTPKASRAGKRKAEVKAEESESEDEDSFERKAPPEEQEDDLSEQVNTPKASDQDVTEDESDDDLDSAPREAKLPDRSKEDDGKLEKMQLDTPPPTRELPFGKADFGGGREQVMPPEKDDKSTLNQEAGNEDDETDDDDEL</sequence>
<keyword evidence="1" id="KW-0175">Coiled coil</keyword>
<feature type="region of interest" description="Disordered" evidence="2">
    <location>
        <begin position="213"/>
        <end position="372"/>
    </location>
</feature>
<feature type="compositionally biased region" description="Basic and acidic residues" evidence="2">
    <location>
        <begin position="298"/>
        <end position="320"/>
    </location>
</feature>
<dbReference type="AlphaFoldDB" id="A0AAD9Z259"/>
<feature type="coiled-coil region" evidence="1">
    <location>
        <begin position="153"/>
        <end position="187"/>
    </location>
</feature>
<evidence type="ECO:0000313" key="4">
    <source>
        <dbReference type="Proteomes" id="UP001276659"/>
    </source>
</evidence>
<accession>A0AAD9Z259</accession>
<gene>
    <name evidence="3" type="ORF">OEA41_009335</name>
</gene>
<feature type="compositionally biased region" description="Basic residues" evidence="2">
    <location>
        <begin position="233"/>
        <end position="242"/>
    </location>
</feature>
<evidence type="ECO:0000256" key="1">
    <source>
        <dbReference type="SAM" id="Coils"/>
    </source>
</evidence>
<proteinExistence type="predicted"/>
<dbReference type="PANTHER" id="PTHR42067:SF1">
    <property type="entry name" value="MITOTIC APPARATUS PROTEIN P62"/>
    <property type="match status" value="1"/>
</dbReference>
<dbReference type="EMBL" id="JASNWA010000009">
    <property type="protein sequence ID" value="KAK3169950.1"/>
    <property type="molecule type" value="Genomic_DNA"/>
</dbReference>
<reference evidence="3" key="1">
    <citation type="submission" date="2022-11" db="EMBL/GenBank/DDBJ databases">
        <title>Chromosomal genome sequence assembly and mating type (MAT) locus characterization of the leprose asexual lichenized fungus Lepraria neglecta (Nyl.) Erichsen.</title>
        <authorList>
            <person name="Allen J.L."/>
            <person name="Pfeffer B."/>
        </authorList>
    </citation>
    <scope>NUCLEOTIDE SEQUENCE</scope>
    <source>
        <strain evidence="3">Allen 5258</strain>
    </source>
</reference>
<keyword evidence="4" id="KW-1185">Reference proteome</keyword>
<feature type="compositionally biased region" description="Acidic residues" evidence="2">
    <location>
        <begin position="286"/>
        <end position="297"/>
    </location>
</feature>
<dbReference type="InterPro" id="IPR014751">
    <property type="entry name" value="XRCC4-like_C"/>
</dbReference>
<comment type="caution">
    <text evidence="3">The sequence shown here is derived from an EMBL/GenBank/DDBJ whole genome shotgun (WGS) entry which is preliminary data.</text>
</comment>
<name>A0AAD9Z259_9LECA</name>
<dbReference type="Proteomes" id="UP001276659">
    <property type="component" value="Unassembled WGS sequence"/>
</dbReference>